<dbReference type="EMBL" id="GGEC01025310">
    <property type="protein sequence ID" value="MBX05794.1"/>
    <property type="molecule type" value="Transcribed_RNA"/>
</dbReference>
<dbReference type="AlphaFoldDB" id="A0A2P2KJ73"/>
<reference evidence="1" key="1">
    <citation type="submission" date="2018-02" db="EMBL/GenBank/DDBJ databases">
        <title>Rhizophora mucronata_Transcriptome.</title>
        <authorList>
            <person name="Meera S.P."/>
            <person name="Sreeshan A."/>
            <person name="Augustine A."/>
        </authorList>
    </citation>
    <scope>NUCLEOTIDE SEQUENCE</scope>
    <source>
        <tissue evidence="1">Leaf</tissue>
    </source>
</reference>
<proteinExistence type="predicted"/>
<evidence type="ECO:0000313" key="1">
    <source>
        <dbReference type="EMBL" id="MBX05794.1"/>
    </source>
</evidence>
<name>A0A2P2KJ73_RHIMU</name>
<protein>
    <submittedName>
        <fullName evidence="1">Uncharacterized protein</fullName>
    </submittedName>
</protein>
<sequence length="60" mass="7236">MLESLDKMHPCLSIQFLLRAYLNSWTMIEVVDVHHNFSLVVVHTTRDYPRNLYFRMLQIV</sequence>
<organism evidence="1">
    <name type="scientific">Rhizophora mucronata</name>
    <name type="common">Asiatic mangrove</name>
    <dbReference type="NCBI Taxonomy" id="61149"/>
    <lineage>
        <taxon>Eukaryota</taxon>
        <taxon>Viridiplantae</taxon>
        <taxon>Streptophyta</taxon>
        <taxon>Embryophyta</taxon>
        <taxon>Tracheophyta</taxon>
        <taxon>Spermatophyta</taxon>
        <taxon>Magnoliopsida</taxon>
        <taxon>eudicotyledons</taxon>
        <taxon>Gunneridae</taxon>
        <taxon>Pentapetalae</taxon>
        <taxon>rosids</taxon>
        <taxon>fabids</taxon>
        <taxon>Malpighiales</taxon>
        <taxon>Rhizophoraceae</taxon>
        <taxon>Rhizophora</taxon>
    </lineage>
</organism>
<accession>A0A2P2KJ73</accession>